<evidence type="ECO:0000313" key="1">
    <source>
        <dbReference type="EMBL" id="SFV62756.1"/>
    </source>
</evidence>
<dbReference type="PROSITE" id="PS51257">
    <property type="entry name" value="PROKAR_LIPOPROTEIN"/>
    <property type="match status" value="1"/>
</dbReference>
<dbReference type="EMBL" id="FPHD01000061">
    <property type="protein sequence ID" value="SFV62756.1"/>
    <property type="molecule type" value="Genomic_DNA"/>
</dbReference>
<name>A0A1W1CAF3_9ZZZZ</name>
<gene>
    <name evidence="1" type="ORF">MNB_SV-8-155</name>
</gene>
<evidence type="ECO:0008006" key="2">
    <source>
        <dbReference type="Google" id="ProtNLM"/>
    </source>
</evidence>
<sequence>MTKQILLILLFISSLTFTGCAERGQSIIPTHIQKEIFKDTTSSNTKTKNLQRATGKVRAIEDKNKENTVKDSTKNTITGIFILIIGIMVFI</sequence>
<protein>
    <recommendedName>
        <fullName evidence="2">Lipoprotein</fullName>
    </recommendedName>
</protein>
<proteinExistence type="predicted"/>
<organism evidence="1">
    <name type="scientific">hydrothermal vent metagenome</name>
    <dbReference type="NCBI Taxonomy" id="652676"/>
    <lineage>
        <taxon>unclassified sequences</taxon>
        <taxon>metagenomes</taxon>
        <taxon>ecological metagenomes</taxon>
    </lineage>
</organism>
<reference evidence="1" key="1">
    <citation type="submission" date="2016-10" db="EMBL/GenBank/DDBJ databases">
        <authorList>
            <person name="de Groot N.N."/>
        </authorList>
    </citation>
    <scope>NUCLEOTIDE SEQUENCE</scope>
</reference>
<dbReference type="AlphaFoldDB" id="A0A1W1CAF3"/>
<accession>A0A1W1CAF3</accession>